<accession>A0A4Y3RH13</accession>
<dbReference type="Proteomes" id="UP000315226">
    <property type="component" value="Unassembled WGS sequence"/>
</dbReference>
<dbReference type="AlphaFoldDB" id="A0A4Y3RH13"/>
<protein>
    <submittedName>
        <fullName evidence="1">Uncharacterized protein</fullName>
    </submittedName>
</protein>
<evidence type="ECO:0000313" key="1">
    <source>
        <dbReference type="EMBL" id="GEB57091.1"/>
    </source>
</evidence>
<comment type="caution">
    <text evidence="1">The sequence shown here is derived from an EMBL/GenBank/DDBJ whole genome shotgun (WGS) entry which is preliminary data.</text>
</comment>
<proteinExistence type="predicted"/>
<organism evidence="1 2">
    <name type="scientific">Streptomyces gardneri</name>
    <dbReference type="NCBI Taxonomy" id="66892"/>
    <lineage>
        <taxon>Bacteria</taxon>
        <taxon>Bacillati</taxon>
        <taxon>Actinomycetota</taxon>
        <taxon>Actinomycetes</taxon>
        <taxon>Kitasatosporales</taxon>
        <taxon>Streptomycetaceae</taxon>
        <taxon>Streptomyces</taxon>
    </lineage>
</organism>
<gene>
    <name evidence="1" type="ORF">SGA01_26960</name>
</gene>
<keyword evidence="2" id="KW-1185">Reference proteome</keyword>
<name>A0A4Y3RH13_9ACTN</name>
<dbReference type="EMBL" id="BJMN01000015">
    <property type="protein sequence ID" value="GEB57091.1"/>
    <property type="molecule type" value="Genomic_DNA"/>
</dbReference>
<evidence type="ECO:0000313" key="2">
    <source>
        <dbReference type="Proteomes" id="UP000315226"/>
    </source>
</evidence>
<sequence>MPYRGFSKQWRITRSWGRRRGVAQRVAEIGVQAGGDEVVGAVVTDADGGDDGGDEAAPGKVGALHAHHDSGPARGAVGVVRAVRLARLREEPGGAAHPSP</sequence>
<reference evidence="1 2" key="1">
    <citation type="submission" date="2019-06" db="EMBL/GenBank/DDBJ databases">
        <title>Whole genome shotgun sequence of Streptomyces gardneri NBRC 12865.</title>
        <authorList>
            <person name="Hosoyama A."/>
            <person name="Uohara A."/>
            <person name="Ohji S."/>
            <person name="Ichikawa N."/>
        </authorList>
    </citation>
    <scope>NUCLEOTIDE SEQUENCE [LARGE SCALE GENOMIC DNA]</scope>
    <source>
        <strain evidence="1 2">NBRC 12865</strain>
    </source>
</reference>